<comment type="caution">
    <text evidence="2">The sequence shown here is derived from an EMBL/GenBank/DDBJ whole genome shotgun (WGS) entry which is preliminary data.</text>
</comment>
<evidence type="ECO:0000313" key="2">
    <source>
        <dbReference type="EMBL" id="OMH39928.1"/>
    </source>
</evidence>
<dbReference type="InterPro" id="IPR038726">
    <property type="entry name" value="PDDEXK_AddAB-type"/>
</dbReference>
<dbReference type="EMBL" id="MOEN01000037">
    <property type="protein sequence ID" value="OMH39928.1"/>
    <property type="molecule type" value="Genomic_DNA"/>
</dbReference>
<dbReference type="STRING" id="1914305.BLW93_07840"/>
<gene>
    <name evidence="2" type="ORF">BLW93_07840</name>
</gene>
<dbReference type="OrthoDB" id="9762792at2"/>
<reference evidence="2 3" key="1">
    <citation type="submission" date="2016-10" db="EMBL/GenBank/DDBJ databases">
        <title>Genome sequence of a sulfur-reducing bacterium Desulfurobacterium indicum K6013.</title>
        <authorList>
            <person name="Cao J."/>
            <person name="Shao Z."/>
            <person name="Alain K."/>
            <person name="Jebbar M."/>
        </authorList>
    </citation>
    <scope>NUCLEOTIDE SEQUENCE [LARGE SCALE GENOMIC DNA]</scope>
    <source>
        <strain evidence="2 3">K6013</strain>
    </source>
</reference>
<proteinExistence type="predicted"/>
<dbReference type="Proteomes" id="UP000187408">
    <property type="component" value="Unassembled WGS sequence"/>
</dbReference>
<dbReference type="AlphaFoldDB" id="A0A1R1MJD6"/>
<dbReference type="InterPro" id="IPR011604">
    <property type="entry name" value="PDDEXK-like_dom_sf"/>
</dbReference>
<evidence type="ECO:0000259" key="1">
    <source>
        <dbReference type="Pfam" id="PF12705"/>
    </source>
</evidence>
<sequence>MTLSSDKEKAGGLKLSPSSINMFLRCQYQWYLRYIEGLKVPPKPSLVVGLSFHKGEEINFLQKIESGKDLPLGDVLDAYDAEFEKQSEEVEEWEKPKGEIKDEGYRLLECYHKELAPIVKPLLVEDWVEENIGNGIILYGKRDVVTEDMAVIDLKTASRKPSQIDLSYQLQLELYACQGDIEKAYIHYAIKTKKPQTLVLEHELPREQRLLKVVNSVVQAIKEAMQSGNFIPNGLGHSWACQYCGYREKGLCPYME</sequence>
<keyword evidence="3" id="KW-1185">Reference proteome</keyword>
<organism evidence="2 3">
    <name type="scientific">Desulfurobacterium indicum</name>
    <dbReference type="NCBI Taxonomy" id="1914305"/>
    <lineage>
        <taxon>Bacteria</taxon>
        <taxon>Pseudomonadati</taxon>
        <taxon>Aquificota</taxon>
        <taxon>Aquificia</taxon>
        <taxon>Desulfurobacteriales</taxon>
        <taxon>Desulfurobacteriaceae</taxon>
        <taxon>Desulfurobacterium</taxon>
    </lineage>
</organism>
<dbReference type="Pfam" id="PF12705">
    <property type="entry name" value="PDDEXK_1"/>
    <property type="match status" value="1"/>
</dbReference>
<dbReference type="Gene3D" id="3.90.320.10">
    <property type="match status" value="1"/>
</dbReference>
<protein>
    <recommendedName>
        <fullName evidence="1">PD-(D/E)XK endonuclease-like domain-containing protein</fullName>
    </recommendedName>
</protein>
<dbReference type="RefSeq" id="WP_076713540.1">
    <property type="nucleotide sequence ID" value="NZ_MOEN01000037.1"/>
</dbReference>
<accession>A0A1R1MJD6</accession>
<evidence type="ECO:0000313" key="3">
    <source>
        <dbReference type="Proteomes" id="UP000187408"/>
    </source>
</evidence>
<feature type="domain" description="PD-(D/E)XK endonuclease-like" evidence="1">
    <location>
        <begin position="15"/>
        <end position="248"/>
    </location>
</feature>
<name>A0A1R1MJD6_9BACT</name>